<dbReference type="InterPro" id="IPR036365">
    <property type="entry name" value="PGBD-like_sf"/>
</dbReference>
<comment type="caution">
    <text evidence="2">The sequence shown here is derived from an EMBL/GenBank/DDBJ whole genome shotgun (WGS) entry which is preliminary data.</text>
</comment>
<proteinExistence type="predicted"/>
<dbReference type="Gene3D" id="2.40.420.20">
    <property type="match status" value="1"/>
</dbReference>
<reference evidence="2 3" key="1">
    <citation type="submission" date="2023-07" db="EMBL/GenBank/DDBJ databases">
        <title>Sequencing the genomes of 1000 actinobacteria strains.</title>
        <authorList>
            <person name="Klenk H.-P."/>
        </authorList>
    </citation>
    <scope>NUCLEOTIDE SEQUENCE [LARGE SCALE GENOMIC DNA]</scope>
    <source>
        <strain evidence="2 3">DSM 14785</strain>
    </source>
</reference>
<sequence length="550" mass="54603">MSTVSSHVSGGRRTIVAMAVVAVVCLAAGLGLSRLIVSPGQAAANAAAPTAGPITVPVESRVIGNEVVLRGDVGYDDPVDLTVEVGDLGGPAVVTGQVKEVGATVDPATVVLEVAGRPVIALPGDLPTYRTLRAGVSGPDVQQLKAALRAVGIDGGDPGGATYDSTTAAGVRALYQKVGYESPTGGEEVTGAVRAAQEAVTSAEAGVRSAQSALATAGRGGAAGQSVAQLDGAVRVAEAELTYLRQECAKPPVPMTPDGAEPGPQYRDPSVASCAAPAFVAAESALGTARAERAALDVAPDTTAERDAVRSAQDQLKAARDALAEAQTDALTPLPANEVVYLPSLPRRVDAVSVERGGVVQGKFMSVSGATVQVTATASRADAELLTPGTVGTMSVDGADVPVTVAEVTEPDAKPDAASGTGSDDGAKAPAGDRRRVVFTVGDLTPEQLTSIQGSNVRVRVPVSSTDGEVLAVPLAALTAGPGGESRIEVMADGTSTLVEVTTGLAASGFVEISDAKQPLKAGDLVVVGVSAAADGGGGDDGSDESGEDA</sequence>
<name>A0ABU0GM20_9CELL</name>
<feature type="region of interest" description="Disordered" evidence="1">
    <location>
        <begin position="410"/>
        <end position="433"/>
    </location>
</feature>
<evidence type="ECO:0000313" key="2">
    <source>
        <dbReference type="EMBL" id="MDQ0426373.1"/>
    </source>
</evidence>
<keyword evidence="3" id="KW-1185">Reference proteome</keyword>
<protein>
    <recommendedName>
        <fullName evidence="4">Peptidoglycan binding-like domain-containing protein</fullName>
    </recommendedName>
</protein>
<dbReference type="InterPro" id="IPR036366">
    <property type="entry name" value="PGBDSf"/>
</dbReference>
<dbReference type="Gene3D" id="1.10.101.10">
    <property type="entry name" value="PGBD-like superfamily/PGBD"/>
    <property type="match status" value="1"/>
</dbReference>
<dbReference type="Proteomes" id="UP001240250">
    <property type="component" value="Unassembled WGS sequence"/>
</dbReference>
<dbReference type="EMBL" id="JAUSVM010000001">
    <property type="protein sequence ID" value="MDQ0426373.1"/>
    <property type="molecule type" value="Genomic_DNA"/>
</dbReference>
<dbReference type="RefSeq" id="WP_233421140.1">
    <property type="nucleotide sequence ID" value="NZ_JAUSVM010000001.1"/>
</dbReference>
<gene>
    <name evidence="2" type="ORF">JO380_002754</name>
</gene>
<evidence type="ECO:0000256" key="1">
    <source>
        <dbReference type="SAM" id="MobiDB-lite"/>
    </source>
</evidence>
<accession>A0ABU0GM20</accession>
<evidence type="ECO:0000313" key="3">
    <source>
        <dbReference type="Proteomes" id="UP001240250"/>
    </source>
</evidence>
<evidence type="ECO:0008006" key="4">
    <source>
        <dbReference type="Google" id="ProtNLM"/>
    </source>
</evidence>
<dbReference type="SUPFAM" id="SSF47090">
    <property type="entry name" value="PGBD-like"/>
    <property type="match status" value="1"/>
</dbReference>
<organism evidence="2 3">
    <name type="scientific">Cellulomonas iranensis</name>
    <dbReference type="NCBI Taxonomy" id="76862"/>
    <lineage>
        <taxon>Bacteria</taxon>
        <taxon>Bacillati</taxon>
        <taxon>Actinomycetota</taxon>
        <taxon>Actinomycetes</taxon>
        <taxon>Micrococcales</taxon>
        <taxon>Cellulomonadaceae</taxon>
        <taxon>Cellulomonas</taxon>
    </lineage>
</organism>